<evidence type="ECO:0000313" key="3">
    <source>
        <dbReference type="Proteomes" id="UP000821866"/>
    </source>
</evidence>
<dbReference type="VEuPathDB" id="VectorBase:LOC119181056"/>
<protein>
    <submittedName>
        <fullName evidence="2">Uncharacterized protein</fullName>
    </submittedName>
</protein>
<dbReference type="Proteomes" id="UP000821866">
    <property type="component" value="Chromosome 11"/>
</dbReference>
<evidence type="ECO:0000313" key="2">
    <source>
        <dbReference type="EMBL" id="KAH8035904.1"/>
    </source>
</evidence>
<proteinExistence type="predicted"/>
<organism evidence="2 3">
    <name type="scientific">Rhipicephalus microplus</name>
    <name type="common">Cattle tick</name>
    <name type="synonym">Boophilus microplus</name>
    <dbReference type="NCBI Taxonomy" id="6941"/>
    <lineage>
        <taxon>Eukaryota</taxon>
        <taxon>Metazoa</taxon>
        <taxon>Ecdysozoa</taxon>
        <taxon>Arthropoda</taxon>
        <taxon>Chelicerata</taxon>
        <taxon>Arachnida</taxon>
        <taxon>Acari</taxon>
        <taxon>Parasitiformes</taxon>
        <taxon>Ixodida</taxon>
        <taxon>Ixodoidea</taxon>
        <taxon>Ixodidae</taxon>
        <taxon>Rhipicephalinae</taxon>
        <taxon>Rhipicephalus</taxon>
        <taxon>Boophilus</taxon>
    </lineage>
</organism>
<reference evidence="2" key="2">
    <citation type="submission" date="2021-09" db="EMBL/GenBank/DDBJ databases">
        <authorList>
            <person name="Jia N."/>
            <person name="Wang J."/>
            <person name="Shi W."/>
            <person name="Du L."/>
            <person name="Sun Y."/>
            <person name="Zhan W."/>
            <person name="Jiang J."/>
            <person name="Wang Q."/>
            <person name="Zhang B."/>
            <person name="Ji P."/>
            <person name="Sakyi L.B."/>
            <person name="Cui X."/>
            <person name="Yuan T."/>
            <person name="Jiang B."/>
            <person name="Yang W."/>
            <person name="Lam T.T.-Y."/>
            <person name="Chang Q."/>
            <person name="Ding S."/>
            <person name="Wang X."/>
            <person name="Zhu J."/>
            <person name="Ruan X."/>
            <person name="Zhao L."/>
            <person name="Wei J."/>
            <person name="Que T."/>
            <person name="Du C."/>
            <person name="Cheng J."/>
            <person name="Dai P."/>
            <person name="Han X."/>
            <person name="Huang E."/>
            <person name="Gao Y."/>
            <person name="Liu J."/>
            <person name="Shao H."/>
            <person name="Ye R."/>
            <person name="Li L."/>
            <person name="Wei W."/>
            <person name="Wang X."/>
            <person name="Wang C."/>
            <person name="Huo Q."/>
            <person name="Li W."/>
            <person name="Guo W."/>
            <person name="Chen H."/>
            <person name="Chen S."/>
            <person name="Zhou L."/>
            <person name="Zhou L."/>
            <person name="Ni X."/>
            <person name="Tian J."/>
            <person name="Zhou Y."/>
            <person name="Sheng Y."/>
            <person name="Liu T."/>
            <person name="Pan Y."/>
            <person name="Xia L."/>
            <person name="Li J."/>
            <person name="Zhao F."/>
            <person name="Cao W."/>
        </authorList>
    </citation>
    <scope>NUCLEOTIDE SEQUENCE</scope>
    <source>
        <strain evidence="2">Rmic-2018</strain>
        <tissue evidence="2">Larvae</tissue>
    </source>
</reference>
<feature type="region of interest" description="Disordered" evidence="1">
    <location>
        <begin position="128"/>
        <end position="151"/>
    </location>
</feature>
<sequence length="330" mass="35402">MEDRAVGDVDRGREGRELLRMSPDAAWDAGRGLSFLVGLAAAVAEGGLGLGADVRAMARSSAIDAGLGLWVAAVDTAIEDYRGGEGGGADKVDGGETAEGLEQDAVSFSVEVKAPSCSEDDFDVLRRDSREGSMTTKGRSTGGDVRQWSSLLRRGRGRHRRSDELVGRGCTVCFHCMDPARHFVNNAKSESQANPAYLPILFPDVYKKQRVSGERHERWAKRIRSAARNLTLPHPPEESAPVDVLSNASEADCSPDANAQSKALEQGSLLLREVEVDAQQFTLTCIAETQTDPVCCKGPLQLMPSATDGTHGSTQVTHDAQADKVIFFCT</sequence>
<keyword evidence="3" id="KW-1185">Reference proteome</keyword>
<evidence type="ECO:0000256" key="1">
    <source>
        <dbReference type="SAM" id="MobiDB-lite"/>
    </source>
</evidence>
<dbReference type="EMBL" id="JABSTU010000003">
    <property type="protein sequence ID" value="KAH8035904.1"/>
    <property type="molecule type" value="Genomic_DNA"/>
</dbReference>
<accession>A0A9J6EPG1</accession>
<reference evidence="2" key="1">
    <citation type="journal article" date="2020" name="Cell">
        <title>Large-Scale Comparative Analyses of Tick Genomes Elucidate Their Genetic Diversity and Vector Capacities.</title>
        <authorList>
            <consortium name="Tick Genome and Microbiome Consortium (TIGMIC)"/>
            <person name="Jia N."/>
            <person name="Wang J."/>
            <person name="Shi W."/>
            <person name="Du L."/>
            <person name="Sun Y."/>
            <person name="Zhan W."/>
            <person name="Jiang J.F."/>
            <person name="Wang Q."/>
            <person name="Zhang B."/>
            <person name="Ji P."/>
            <person name="Bell-Sakyi L."/>
            <person name="Cui X.M."/>
            <person name="Yuan T.T."/>
            <person name="Jiang B.G."/>
            <person name="Yang W.F."/>
            <person name="Lam T.T."/>
            <person name="Chang Q.C."/>
            <person name="Ding S.J."/>
            <person name="Wang X.J."/>
            <person name="Zhu J.G."/>
            <person name="Ruan X.D."/>
            <person name="Zhao L."/>
            <person name="Wei J.T."/>
            <person name="Ye R.Z."/>
            <person name="Que T.C."/>
            <person name="Du C.H."/>
            <person name="Zhou Y.H."/>
            <person name="Cheng J.X."/>
            <person name="Dai P.F."/>
            <person name="Guo W.B."/>
            <person name="Han X.H."/>
            <person name="Huang E.J."/>
            <person name="Li L.F."/>
            <person name="Wei W."/>
            <person name="Gao Y.C."/>
            <person name="Liu J.Z."/>
            <person name="Shao H.Z."/>
            <person name="Wang X."/>
            <person name="Wang C.C."/>
            <person name="Yang T.C."/>
            <person name="Huo Q.B."/>
            <person name="Li W."/>
            <person name="Chen H.Y."/>
            <person name="Chen S.E."/>
            <person name="Zhou L.G."/>
            <person name="Ni X.B."/>
            <person name="Tian J.H."/>
            <person name="Sheng Y."/>
            <person name="Liu T."/>
            <person name="Pan Y.S."/>
            <person name="Xia L.Y."/>
            <person name="Li J."/>
            <person name="Zhao F."/>
            <person name="Cao W.C."/>
        </authorList>
    </citation>
    <scope>NUCLEOTIDE SEQUENCE</scope>
    <source>
        <strain evidence="2">Rmic-2018</strain>
    </source>
</reference>
<gene>
    <name evidence="2" type="ORF">HPB51_011002</name>
</gene>
<name>A0A9J6EPG1_RHIMP</name>
<comment type="caution">
    <text evidence="2">The sequence shown here is derived from an EMBL/GenBank/DDBJ whole genome shotgun (WGS) entry which is preliminary data.</text>
</comment>
<dbReference type="AlphaFoldDB" id="A0A9J6EPG1"/>